<dbReference type="Gene3D" id="3.40.30.10">
    <property type="entry name" value="Glutaredoxin"/>
    <property type="match status" value="1"/>
</dbReference>
<dbReference type="Pfam" id="PF08534">
    <property type="entry name" value="Redoxin"/>
    <property type="match status" value="1"/>
</dbReference>
<evidence type="ECO:0000313" key="3">
    <source>
        <dbReference type="EMBL" id="NID10892.1"/>
    </source>
</evidence>
<organism evidence="3 4">
    <name type="scientific">Fibrivirga algicola</name>
    <dbReference type="NCBI Taxonomy" id="2950420"/>
    <lineage>
        <taxon>Bacteria</taxon>
        <taxon>Pseudomonadati</taxon>
        <taxon>Bacteroidota</taxon>
        <taxon>Cytophagia</taxon>
        <taxon>Cytophagales</taxon>
        <taxon>Spirosomataceae</taxon>
        <taxon>Fibrivirga</taxon>
    </lineage>
</organism>
<feature type="domain" description="Thioredoxin" evidence="2">
    <location>
        <begin position="477"/>
        <end position="623"/>
    </location>
</feature>
<dbReference type="CDD" id="cd02966">
    <property type="entry name" value="TlpA_like_family"/>
    <property type="match status" value="1"/>
</dbReference>
<reference evidence="4" key="1">
    <citation type="submission" date="2019-09" db="EMBL/GenBank/DDBJ databases">
        <authorList>
            <person name="Jung D.-H."/>
        </authorList>
    </citation>
    <scope>NUCLEOTIDE SEQUENCE [LARGE SCALE GENOMIC DNA]</scope>
    <source>
        <strain evidence="4">JA-25</strain>
    </source>
</reference>
<dbReference type="PANTHER" id="PTHR42852:SF17">
    <property type="entry name" value="THIOREDOXIN-LIKE PROTEIN HI_1115"/>
    <property type="match status" value="1"/>
</dbReference>
<reference evidence="4" key="2">
    <citation type="submission" date="2023-07" db="EMBL/GenBank/DDBJ databases">
        <authorList>
            <person name="Jung D.-H."/>
        </authorList>
    </citation>
    <scope>NUCLEOTIDE SEQUENCE [LARGE SCALE GENOMIC DNA]</scope>
    <source>
        <strain evidence="4">JA-25</strain>
    </source>
</reference>
<sequence>MKSSLTLLFSLLTLSLFAQQFRYVPERPVPGDVVSFTYTPGPTLGSEAQIEGRYVPYAGPSAMRLSQPTTATAVRQGNTVTGELTLPKKTIAGLAMTFRSKTNPTLIDHNNGHFFPILLYDSTGTVRPHAVGGQASVLVRTAFPYALKITPDWTWAIQKYEQEIQKYPANRPQYWADIISVQIRQQKPNAKKTALANIDAYLKSRQTGLTPEDLNNAARLYDQLIEPTLAQAARDRIRTVDPTGDAAQKARAGAIRAEADLTKKLTSFTSFTQSFPTSAYRPMLVSSLAEGYFKAGQFRELVTFLGQQPLKDTDPALLHSFAQQMTDEERGVPQADWVASRAMSALQQRTQPKADAAERAAQIRAYQATLAYAYALQKRTPQALATFKQSVDGLEDDNTDPRTSERLWQCAIQATRADSVLPYIERVVKAGRVTPRLRSNLRDWQAKRMGGTAQAEAYLRKLEVNYRADRRADLAETFVNEPAPGFTLTTLDGGKVSLAALRGKVVVLDFWATWCGPCIASFPAMRQARDYFKNDPNVLFLFVNTREGGPLSRVQSFMAKQPYTGVVPLDMNQKVSDSYGVQGIPTKVIIDPKGRVRYRSLGYSGNADATAEEITLVIEALKE</sequence>
<gene>
    <name evidence="3" type="ORF">F7231_11990</name>
</gene>
<keyword evidence="4" id="KW-1185">Reference proteome</keyword>
<dbReference type="InterPro" id="IPR050553">
    <property type="entry name" value="Thioredoxin_ResA/DsbE_sf"/>
</dbReference>
<dbReference type="EMBL" id="WAEL01000004">
    <property type="protein sequence ID" value="NID10892.1"/>
    <property type="molecule type" value="Genomic_DNA"/>
</dbReference>
<dbReference type="InterPro" id="IPR013740">
    <property type="entry name" value="Redoxin"/>
</dbReference>
<evidence type="ECO:0000313" key="4">
    <source>
        <dbReference type="Proteomes" id="UP000606008"/>
    </source>
</evidence>
<dbReference type="PROSITE" id="PS51352">
    <property type="entry name" value="THIOREDOXIN_2"/>
    <property type="match status" value="1"/>
</dbReference>
<dbReference type="InterPro" id="IPR036249">
    <property type="entry name" value="Thioredoxin-like_sf"/>
</dbReference>
<feature type="chain" id="PRO_5046521518" evidence="1">
    <location>
        <begin position="19"/>
        <end position="623"/>
    </location>
</feature>
<accession>A0ABX0QIY1</accession>
<proteinExistence type="predicted"/>
<dbReference type="Proteomes" id="UP000606008">
    <property type="component" value="Unassembled WGS sequence"/>
</dbReference>
<protein>
    <submittedName>
        <fullName evidence="3">TlpA family protein disulfide reductase</fullName>
    </submittedName>
</protein>
<feature type="signal peptide" evidence="1">
    <location>
        <begin position="1"/>
        <end position="18"/>
    </location>
</feature>
<evidence type="ECO:0000259" key="2">
    <source>
        <dbReference type="PROSITE" id="PS51352"/>
    </source>
</evidence>
<keyword evidence="1" id="KW-0732">Signal</keyword>
<dbReference type="PANTHER" id="PTHR42852">
    <property type="entry name" value="THIOL:DISULFIDE INTERCHANGE PROTEIN DSBE"/>
    <property type="match status" value="1"/>
</dbReference>
<dbReference type="InterPro" id="IPR013766">
    <property type="entry name" value="Thioredoxin_domain"/>
</dbReference>
<dbReference type="SUPFAM" id="SSF52833">
    <property type="entry name" value="Thioredoxin-like"/>
    <property type="match status" value="1"/>
</dbReference>
<dbReference type="RefSeq" id="WP_166692066.1">
    <property type="nucleotide sequence ID" value="NZ_WAEL01000004.1"/>
</dbReference>
<evidence type="ECO:0000256" key="1">
    <source>
        <dbReference type="SAM" id="SignalP"/>
    </source>
</evidence>
<comment type="caution">
    <text evidence="3">The sequence shown here is derived from an EMBL/GenBank/DDBJ whole genome shotgun (WGS) entry which is preliminary data.</text>
</comment>
<name>A0ABX0QIY1_9BACT</name>